<dbReference type="NCBIfam" id="TIGR02896">
    <property type="entry name" value="spore_III_AF"/>
    <property type="match status" value="1"/>
</dbReference>
<proteinExistence type="predicted"/>
<reference evidence="2 3" key="1">
    <citation type="submission" date="2020-10" db="EMBL/GenBank/DDBJ databases">
        <title>Bacillus sp. HD4P25, an endophyte from a halophyte.</title>
        <authorList>
            <person name="Sun J.-Q."/>
        </authorList>
    </citation>
    <scope>NUCLEOTIDE SEQUENCE [LARGE SCALE GENOMIC DNA]</scope>
    <source>
        <strain evidence="2 3">YIM 93174</strain>
    </source>
</reference>
<organism evidence="2 3">
    <name type="scientific">Litchfieldia luteola</name>
    <dbReference type="NCBI Taxonomy" id="682179"/>
    <lineage>
        <taxon>Bacteria</taxon>
        <taxon>Bacillati</taxon>
        <taxon>Bacillota</taxon>
        <taxon>Bacilli</taxon>
        <taxon>Bacillales</taxon>
        <taxon>Bacillaceae</taxon>
        <taxon>Litchfieldia</taxon>
    </lineage>
</organism>
<accession>A0ABR9QPM4</accession>
<keyword evidence="1" id="KW-0812">Transmembrane</keyword>
<keyword evidence="1" id="KW-1133">Transmembrane helix</keyword>
<dbReference type="RefSeq" id="WP_193539691.1">
    <property type="nucleotide sequence ID" value="NZ_JADCLJ010000024.1"/>
</dbReference>
<evidence type="ECO:0000313" key="3">
    <source>
        <dbReference type="Proteomes" id="UP001516662"/>
    </source>
</evidence>
<keyword evidence="3" id="KW-1185">Reference proteome</keyword>
<dbReference type="EMBL" id="JADCLJ010000024">
    <property type="protein sequence ID" value="MBE4910455.1"/>
    <property type="molecule type" value="Genomic_DNA"/>
</dbReference>
<dbReference type="Proteomes" id="UP001516662">
    <property type="component" value="Unassembled WGS sequence"/>
</dbReference>
<evidence type="ECO:0000313" key="2">
    <source>
        <dbReference type="EMBL" id="MBE4910455.1"/>
    </source>
</evidence>
<gene>
    <name evidence="2" type="primary">spoIIIAF</name>
    <name evidence="2" type="ORF">IMZ08_20645</name>
</gene>
<name>A0ABR9QPM4_9BACI</name>
<sequence length="206" mass="23223">MEFLADWITNIILFILLATVVEMLLPNSSMQKYVKMVVGLLLIVIILTPLFQLLTQDFEQTFASLRVSPQNNEKNIENLIEIKKKEIQASNRAYILEEMAVQMKTEVEEEMVQEYGLTVEKVLLFPKEESIEITSPDDLSSIEVVLSKLDKDPNAVAVVKPVIIDTSKQTQIETNQPIVKEIASYLASIWGSNPEQIVVSVEGGKK</sequence>
<evidence type="ECO:0000256" key="1">
    <source>
        <dbReference type="SAM" id="Phobius"/>
    </source>
</evidence>
<dbReference type="Pfam" id="PF09581">
    <property type="entry name" value="Spore_III_AF"/>
    <property type="match status" value="1"/>
</dbReference>
<protein>
    <submittedName>
        <fullName evidence="2">Stage III sporulation protein AF</fullName>
    </submittedName>
</protein>
<dbReference type="InterPro" id="IPR014245">
    <property type="entry name" value="Spore_III_AF"/>
</dbReference>
<keyword evidence="1" id="KW-0472">Membrane</keyword>
<comment type="caution">
    <text evidence="2">The sequence shown here is derived from an EMBL/GenBank/DDBJ whole genome shotgun (WGS) entry which is preliminary data.</text>
</comment>
<feature type="transmembrane region" description="Helical" evidence="1">
    <location>
        <begin position="6"/>
        <end position="25"/>
    </location>
</feature>
<feature type="transmembrane region" description="Helical" evidence="1">
    <location>
        <begin position="37"/>
        <end position="54"/>
    </location>
</feature>